<feature type="coiled-coil region" evidence="1">
    <location>
        <begin position="81"/>
        <end position="118"/>
    </location>
</feature>
<comment type="caution">
    <text evidence="2">The sequence shown here is derived from an EMBL/GenBank/DDBJ whole genome shotgun (WGS) entry which is preliminary data.</text>
</comment>
<protein>
    <submittedName>
        <fullName evidence="2">LORF1 protein</fullName>
    </submittedName>
</protein>
<feature type="non-terminal residue" evidence="2">
    <location>
        <position position="179"/>
    </location>
</feature>
<dbReference type="Gene3D" id="3.30.70.1820">
    <property type="entry name" value="L1 transposable element, RRM domain"/>
    <property type="match status" value="1"/>
</dbReference>
<reference evidence="2 3" key="1">
    <citation type="submission" date="2019-11" db="EMBL/GenBank/DDBJ databases">
        <authorList>
            <person name="Yang C."/>
            <person name="Li F."/>
        </authorList>
    </citation>
    <scope>NUCLEOTIDE SEQUENCE [LARGE SCALE GENOMIC DNA]</scope>
    <source>
        <strain evidence="2">KB4526</strain>
        <tissue evidence="2">Muscle</tissue>
    </source>
</reference>
<dbReference type="Proteomes" id="UP000475037">
    <property type="component" value="Unassembled WGS sequence"/>
</dbReference>
<proteinExistence type="predicted"/>
<evidence type="ECO:0000256" key="1">
    <source>
        <dbReference type="SAM" id="Coils"/>
    </source>
</evidence>
<keyword evidence="1" id="KW-0175">Coiled coil</keyword>
<feature type="non-terminal residue" evidence="2">
    <location>
        <position position="1"/>
    </location>
</feature>
<gene>
    <name evidence="2" type="primary">L1re1_105</name>
    <name evidence="2" type="ORF">FOF47_R04931</name>
</gene>
<dbReference type="PANTHER" id="PTHR11505">
    <property type="entry name" value="L1 TRANSPOSABLE ELEMENT-RELATED"/>
    <property type="match status" value="1"/>
</dbReference>
<name>A0A6G1AST5_CROCR</name>
<accession>A0A6G1AST5</accession>
<evidence type="ECO:0000313" key="3">
    <source>
        <dbReference type="Proteomes" id="UP000475037"/>
    </source>
</evidence>
<keyword evidence="3" id="KW-1185">Reference proteome</keyword>
<evidence type="ECO:0000313" key="2">
    <source>
        <dbReference type="EMBL" id="KAF0878313.1"/>
    </source>
</evidence>
<sequence length="179" mass="21003">MMKQKNSPIKKFQEEVTGKKLIKTVMSNITGQDFRTTVIKLIAGPETGMEDIREPIATKIMDPKNSCNEFKNAINEVYNKMEVATAWIEEEERRIGELEDKIIDREEAKKKRDILIQEHEWRFQELSDAMKRNNILIIGILEEERKKGAEDILEQITAEHFPNLEKERDIEIQEAHRIP</sequence>
<organism evidence="2 3">
    <name type="scientific">Crocuta crocuta</name>
    <name type="common">Spotted hyena</name>
    <dbReference type="NCBI Taxonomy" id="9678"/>
    <lineage>
        <taxon>Eukaryota</taxon>
        <taxon>Metazoa</taxon>
        <taxon>Chordata</taxon>
        <taxon>Craniata</taxon>
        <taxon>Vertebrata</taxon>
        <taxon>Euteleostomi</taxon>
        <taxon>Mammalia</taxon>
        <taxon>Eutheria</taxon>
        <taxon>Laurasiatheria</taxon>
        <taxon>Carnivora</taxon>
        <taxon>Feliformia</taxon>
        <taxon>Hyaenidae</taxon>
        <taxon>Crocuta</taxon>
    </lineage>
</organism>
<dbReference type="EMBL" id="VOAJ01003957">
    <property type="protein sequence ID" value="KAF0878313.1"/>
    <property type="molecule type" value="Genomic_DNA"/>
</dbReference>
<dbReference type="InterPro" id="IPR004244">
    <property type="entry name" value="Transposase_22"/>
</dbReference>
<dbReference type="AlphaFoldDB" id="A0A6G1AST5"/>